<dbReference type="EMBL" id="AWUE01014515">
    <property type="protein sequence ID" value="OMP03372.1"/>
    <property type="molecule type" value="Genomic_DNA"/>
</dbReference>
<evidence type="ECO:0000313" key="2">
    <source>
        <dbReference type="Proteomes" id="UP000187203"/>
    </source>
</evidence>
<evidence type="ECO:0000313" key="1">
    <source>
        <dbReference type="EMBL" id="OMP03372.1"/>
    </source>
</evidence>
<keyword evidence="2" id="KW-1185">Reference proteome</keyword>
<organism evidence="1 2">
    <name type="scientific">Corchorus olitorius</name>
    <dbReference type="NCBI Taxonomy" id="93759"/>
    <lineage>
        <taxon>Eukaryota</taxon>
        <taxon>Viridiplantae</taxon>
        <taxon>Streptophyta</taxon>
        <taxon>Embryophyta</taxon>
        <taxon>Tracheophyta</taxon>
        <taxon>Spermatophyta</taxon>
        <taxon>Magnoliopsida</taxon>
        <taxon>eudicotyledons</taxon>
        <taxon>Gunneridae</taxon>
        <taxon>Pentapetalae</taxon>
        <taxon>rosids</taxon>
        <taxon>malvids</taxon>
        <taxon>Malvales</taxon>
        <taxon>Malvaceae</taxon>
        <taxon>Grewioideae</taxon>
        <taxon>Apeibeae</taxon>
        <taxon>Corchorus</taxon>
    </lineage>
</organism>
<proteinExistence type="predicted"/>
<accession>A0A1R3K8G6</accession>
<comment type="caution">
    <text evidence="1">The sequence shown here is derived from an EMBL/GenBank/DDBJ whole genome shotgun (WGS) entry which is preliminary data.</text>
</comment>
<dbReference type="Proteomes" id="UP000187203">
    <property type="component" value="Unassembled WGS sequence"/>
</dbReference>
<protein>
    <submittedName>
        <fullName evidence="1">Uncharacterized protein</fullName>
    </submittedName>
</protein>
<dbReference type="AlphaFoldDB" id="A0A1R3K8G6"/>
<reference evidence="2" key="1">
    <citation type="submission" date="2013-09" db="EMBL/GenBank/DDBJ databases">
        <title>Corchorus olitorius genome sequencing.</title>
        <authorList>
            <person name="Alam M."/>
            <person name="Haque M.S."/>
            <person name="Islam M.S."/>
            <person name="Emdad E.M."/>
            <person name="Islam M.M."/>
            <person name="Ahmed B."/>
            <person name="Halim A."/>
            <person name="Hossen Q.M.M."/>
            <person name="Hossain M.Z."/>
            <person name="Ahmed R."/>
            <person name="Khan M.M."/>
            <person name="Islam R."/>
            <person name="Rashid M.M."/>
            <person name="Khan S.A."/>
            <person name="Rahman M.S."/>
            <person name="Alam M."/>
            <person name="Yahiya A.S."/>
            <person name="Khan M.S."/>
            <person name="Azam M.S."/>
            <person name="Haque T."/>
            <person name="Lashkar M.Z.H."/>
            <person name="Akhand A.I."/>
            <person name="Morshed G."/>
            <person name="Roy S."/>
            <person name="Uddin K.S."/>
            <person name="Rabeya T."/>
            <person name="Hossain A.S."/>
            <person name="Chowdhury A."/>
            <person name="Snigdha A.R."/>
            <person name="Mortoza M.S."/>
            <person name="Matin S.A."/>
            <person name="Hoque S.M.E."/>
            <person name="Islam M.K."/>
            <person name="Roy D.K."/>
            <person name="Haider R."/>
            <person name="Moosa M.M."/>
            <person name="Elias S.M."/>
            <person name="Hasan A.M."/>
            <person name="Jahan S."/>
            <person name="Shafiuddin M."/>
            <person name="Mahmood N."/>
            <person name="Shommy N.S."/>
        </authorList>
    </citation>
    <scope>NUCLEOTIDE SEQUENCE [LARGE SCALE GENOMIC DNA]</scope>
    <source>
        <strain evidence="2">cv. O-4</strain>
    </source>
</reference>
<gene>
    <name evidence="1" type="ORF">COLO4_10460</name>
</gene>
<name>A0A1R3K8G6_9ROSI</name>
<sequence length="71" mass="7651">MIGSLNYEGDETIMRCQGFVEGDEGVSEGPLFLSVLTSGSCCERALIATVPCWTKEDSDLAFEANRMKAAV</sequence>